<organism evidence="1 2">
    <name type="scientific">Hygrophoropsis aurantiaca</name>
    <dbReference type="NCBI Taxonomy" id="72124"/>
    <lineage>
        <taxon>Eukaryota</taxon>
        <taxon>Fungi</taxon>
        <taxon>Dikarya</taxon>
        <taxon>Basidiomycota</taxon>
        <taxon>Agaricomycotina</taxon>
        <taxon>Agaricomycetes</taxon>
        <taxon>Agaricomycetidae</taxon>
        <taxon>Boletales</taxon>
        <taxon>Coniophorineae</taxon>
        <taxon>Hygrophoropsidaceae</taxon>
        <taxon>Hygrophoropsis</taxon>
    </lineage>
</organism>
<evidence type="ECO:0000313" key="2">
    <source>
        <dbReference type="Proteomes" id="UP000790377"/>
    </source>
</evidence>
<dbReference type="EMBL" id="MU267688">
    <property type="protein sequence ID" value="KAH7911132.1"/>
    <property type="molecule type" value="Genomic_DNA"/>
</dbReference>
<comment type="caution">
    <text evidence="1">The sequence shown here is derived from an EMBL/GenBank/DDBJ whole genome shotgun (WGS) entry which is preliminary data.</text>
</comment>
<dbReference type="Proteomes" id="UP000790377">
    <property type="component" value="Unassembled WGS sequence"/>
</dbReference>
<accession>A0ACB8AEE9</accession>
<keyword evidence="2" id="KW-1185">Reference proteome</keyword>
<sequence length="103" mass="11027">MTPIRIPASCHYICFALAPSCCDALTIRKALQDSLTQMFGVTSSTYIDILSINEDGTQVVVRVGEKDAPKLMAAVVSSSASPKFSLIKESPFLPSLLATNVSF</sequence>
<evidence type="ECO:0000313" key="1">
    <source>
        <dbReference type="EMBL" id="KAH7911132.1"/>
    </source>
</evidence>
<protein>
    <submittedName>
        <fullName evidence="1">Uncharacterized protein</fullName>
    </submittedName>
</protein>
<name>A0ACB8AEE9_9AGAM</name>
<proteinExistence type="predicted"/>
<reference evidence="1" key="1">
    <citation type="journal article" date="2021" name="New Phytol.">
        <title>Evolutionary innovations through gain and loss of genes in the ectomycorrhizal Boletales.</title>
        <authorList>
            <person name="Wu G."/>
            <person name="Miyauchi S."/>
            <person name="Morin E."/>
            <person name="Kuo A."/>
            <person name="Drula E."/>
            <person name="Varga T."/>
            <person name="Kohler A."/>
            <person name="Feng B."/>
            <person name="Cao Y."/>
            <person name="Lipzen A."/>
            <person name="Daum C."/>
            <person name="Hundley H."/>
            <person name="Pangilinan J."/>
            <person name="Johnson J."/>
            <person name="Barry K."/>
            <person name="LaButti K."/>
            <person name="Ng V."/>
            <person name="Ahrendt S."/>
            <person name="Min B."/>
            <person name="Choi I.G."/>
            <person name="Park H."/>
            <person name="Plett J.M."/>
            <person name="Magnuson J."/>
            <person name="Spatafora J.W."/>
            <person name="Nagy L.G."/>
            <person name="Henrissat B."/>
            <person name="Grigoriev I.V."/>
            <person name="Yang Z.L."/>
            <person name="Xu J."/>
            <person name="Martin F.M."/>
        </authorList>
    </citation>
    <scope>NUCLEOTIDE SEQUENCE</scope>
    <source>
        <strain evidence="1">ATCC 28755</strain>
    </source>
</reference>
<gene>
    <name evidence="1" type="ORF">BJ138DRAFT_1151359</name>
</gene>